<dbReference type="PROSITE" id="PS00211">
    <property type="entry name" value="ABC_TRANSPORTER_1"/>
    <property type="match status" value="1"/>
</dbReference>
<organism evidence="7 8">
    <name type="scientific">Undibacterium aquatile</name>
    <dbReference type="NCBI Taxonomy" id="1537398"/>
    <lineage>
        <taxon>Bacteria</taxon>
        <taxon>Pseudomonadati</taxon>
        <taxon>Pseudomonadota</taxon>
        <taxon>Betaproteobacteria</taxon>
        <taxon>Burkholderiales</taxon>
        <taxon>Oxalobacteraceae</taxon>
        <taxon>Undibacterium</taxon>
    </lineage>
</organism>
<accession>A0ABR6XFS4</accession>
<feature type="domain" description="ABC transporter" evidence="6">
    <location>
        <begin position="30"/>
        <end position="269"/>
    </location>
</feature>
<keyword evidence="5 7" id="KW-0067">ATP-binding</keyword>
<evidence type="ECO:0000259" key="6">
    <source>
        <dbReference type="PROSITE" id="PS50893"/>
    </source>
</evidence>
<dbReference type="Proteomes" id="UP000637632">
    <property type="component" value="Unassembled WGS sequence"/>
</dbReference>
<keyword evidence="3" id="KW-0472">Membrane</keyword>
<dbReference type="PROSITE" id="PS50893">
    <property type="entry name" value="ABC_TRANSPORTER_2"/>
    <property type="match status" value="1"/>
</dbReference>
<evidence type="ECO:0000256" key="3">
    <source>
        <dbReference type="ARBA" id="ARBA00022475"/>
    </source>
</evidence>
<name>A0ABR6XFS4_9BURK</name>
<dbReference type="Pfam" id="PF00005">
    <property type="entry name" value="ABC_tran"/>
    <property type="match status" value="1"/>
</dbReference>
<comment type="similarity">
    <text evidence="1">Belongs to the ABC transporter superfamily.</text>
</comment>
<proteinExistence type="inferred from homology"/>
<evidence type="ECO:0000256" key="2">
    <source>
        <dbReference type="ARBA" id="ARBA00022448"/>
    </source>
</evidence>
<dbReference type="GO" id="GO:0005524">
    <property type="term" value="F:ATP binding"/>
    <property type="evidence" value="ECO:0007669"/>
    <property type="project" value="UniProtKB-KW"/>
</dbReference>
<dbReference type="RefSeq" id="WP_190479212.1">
    <property type="nucleotide sequence ID" value="NZ_JACOFT010000003.1"/>
</dbReference>
<dbReference type="InterPro" id="IPR017911">
    <property type="entry name" value="MacB-like_ATP-bd"/>
</dbReference>
<keyword evidence="8" id="KW-1185">Reference proteome</keyword>
<gene>
    <name evidence="7" type="ORF">H8K26_09920</name>
</gene>
<dbReference type="EMBL" id="JACOFT010000003">
    <property type="protein sequence ID" value="MBC3811757.1"/>
    <property type="molecule type" value="Genomic_DNA"/>
</dbReference>
<evidence type="ECO:0000313" key="8">
    <source>
        <dbReference type="Proteomes" id="UP000637632"/>
    </source>
</evidence>
<evidence type="ECO:0000313" key="7">
    <source>
        <dbReference type="EMBL" id="MBC3811757.1"/>
    </source>
</evidence>
<protein>
    <submittedName>
        <fullName evidence="7">ABC transporter ATP-binding protein</fullName>
    </submittedName>
</protein>
<dbReference type="Gene3D" id="3.40.50.300">
    <property type="entry name" value="P-loop containing nucleotide triphosphate hydrolases"/>
    <property type="match status" value="1"/>
</dbReference>
<comment type="caution">
    <text evidence="7">The sequence shown here is derived from an EMBL/GenBank/DDBJ whole genome shotgun (WGS) entry which is preliminary data.</text>
</comment>
<dbReference type="InterPro" id="IPR003593">
    <property type="entry name" value="AAA+_ATPase"/>
</dbReference>
<keyword evidence="2" id="KW-0813">Transport</keyword>
<keyword evidence="3" id="KW-1003">Cell membrane</keyword>
<dbReference type="InterPro" id="IPR027417">
    <property type="entry name" value="P-loop_NTPase"/>
</dbReference>
<dbReference type="InterPro" id="IPR017871">
    <property type="entry name" value="ABC_transporter-like_CS"/>
</dbReference>
<keyword evidence="4" id="KW-0547">Nucleotide-binding</keyword>
<evidence type="ECO:0000256" key="1">
    <source>
        <dbReference type="ARBA" id="ARBA00005417"/>
    </source>
</evidence>
<reference evidence="7 8" key="1">
    <citation type="submission" date="2020-08" db="EMBL/GenBank/DDBJ databases">
        <title>Novel species isolated from subtropical streams in China.</title>
        <authorList>
            <person name="Lu H."/>
        </authorList>
    </citation>
    <scope>NUCLEOTIDE SEQUENCE [LARGE SCALE GENOMIC DNA]</scope>
    <source>
        <strain evidence="7 8">CCTCC AB 2015119</strain>
    </source>
</reference>
<dbReference type="SMART" id="SM00382">
    <property type="entry name" value="AAA"/>
    <property type="match status" value="1"/>
</dbReference>
<evidence type="ECO:0000256" key="5">
    <source>
        <dbReference type="ARBA" id="ARBA00022840"/>
    </source>
</evidence>
<dbReference type="PANTHER" id="PTHR42798:SF2">
    <property type="entry name" value="ABC TRANSPORTER ATP-BINDING PROTEIN MG467-RELATED"/>
    <property type="match status" value="1"/>
</dbReference>
<dbReference type="PANTHER" id="PTHR42798">
    <property type="entry name" value="LIPOPROTEIN-RELEASING SYSTEM ATP-BINDING PROTEIN LOLD"/>
    <property type="match status" value="1"/>
</dbReference>
<dbReference type="InterPro" id="IPR003439">
    <property type="entry name" value="ABC_transporter-like_ATP-bd"/>
</dbReference>
<dbReference type="SUPFAM" id="SSF52540">
    <property type="entry name" value="P-loop containing nucleoside triphosphate hydrolases"/>
    <property type="match status" value="1"/>
</dbReference>
<sequence>MSSDIPAITKAAPVPETKITDADADALPLIRLRGVTKQYGSGQAALMALKGVDIDIHAGEFVAIMGPSGSGKSTAMNIIGCLDTPSGGEYLFQGMHVEALSRDQRARLRRRYLGFVFQGFNLLARTSAQENVELPLLYRGESPANRHRLAAKALASVGLAGWEHHTPAELSGGQQQRVAIARAIVTEPAVLLADEPTGNLDSQRSREIMELLSRLNQEHGITIMMVTHEPDMALYAKRIVRFVDGLLDTDTINPHPVAILSADAADTVANAAAAVAEGGAACS</sequence>
<evidence type="ECO:0000256" key="4">
    <source>
        <dbReference type="ARBA" id="ARBA00022741"/>
    </source>
</evidence>
<dbReference type="CDD" id="cd03255">
    <property type="entry name" value="ABC_MJ0796_LolCDE_FtsE"/>
    <property type="match status" value="1"/>
</dbReference>